<dbReference type="PANTHER" id="PTHR11820">
    <property type="entry name" value="ACYLPYRUVASE"/>
    <property type="match status" value="1"/>
</dbReference>
<proteinExistence type="inferred from homology"/>
<dbReference type="InterPro" id="IPR011234">
    <property type="entry name" value="Fumarylacetoacetase-like_C"/>
</dbReference>
<dbReference type="SUPFAM" id="SSF56529">
    <property type="entry name" value="FAH"/>
    <property type="match status" value="1"/>
</dbReference>
<dbReference type="PANTHER" id="PTHR11820:SF7">
    <property type="entry name" value="ACYLPYRUVASE FAHD1, MITOCHONDRIAL"/>
    <property type="match status" value="1"/>
</dbReference>
<dbReference type="GO" id="GO:0018773">
    <property type="term" value="F:acetylpyruvate hydrolase activity"/>
    <property type="evidence" value="ECO:0007669"/>
    <property type="project" value="TreeGrafter"/>
</dbReference>
<organism evidence="6">
    <name type="scientific">marine sediment metagenome</name>
    <dbReference type="NCBI Taxonomy" id="412755"/>
    <lineage>
        <taxon>unclassified sequences</taxon>
        <taxon>metagenomes</taxon>
        <taxon>ecological metagenomes</taxon>
    </lineage>
</organism>
<sequence>MSEKGKVVVKALVTGGSASGGPPIGPAVGPTGINIKDKCKNVPKSEAYNHILGYSVFNDITARKMQRRDVVSQRPWFRSKSFDTFGIIGPRIVPTNEIDDPH</sequence>
<dbReference type="GO" id="GO:1990904">
    <property type="term" value="C:ribonucleoprotein complex"/>
    <property type="evidence" value="ECO:0007669"/>
    <property type="project" value="UniProtKB-KW"/>
</dbReference>
<name>X1DE67_9ZZZZ</name>
<protein>
    <recommendedName>
        <fullName evidence="5">Fumarylacetoacetase-like C-terminal domain-containing protein</fullName>
    </recommendedName>
</protein>
<keyword evidence="3" id="KW-0689">Ribosomal protein</keyword>
<evidence type="ECO:0000259" key="5">
    <source>
        <dbReference type="Pfam" id="PF01557"/>
    </source>
</evidence>
<dbReference type="GO" id="GO:0046872">
    <property type="term" value="F:metal ion binding"/>
    <property type="evidence" value="ECO:0007669"/>
    <property type="project" value="UniProtKB-KW"/>
</dbReference>
<evidence type="ECO:0000256" key="3">
    <source>
        <dbReference type="ARBA" id="ARBA00022980"/>
    </source>
</evidence>
<dbReference type="AlphaFoldDB" id="X1DE67"/>
<reference evidence="6" key="1">
    <citation type="journal article" date="2014" name="Front. Microbiol.">
        <title>High frequency of phylogenetically diverse reductive dehalogenase-homologous genes in deep subseafloor sedimentary metagenomes.</title>
        <authorList>
            <person name="Kawai M."/>
            <person name="Futagami T."/>
            <person name="Toyoda A."/>
            <person name="Takaki Y."/>
            <person name="Nishi S."/>
            <person name="Hori S."/>
            <person name="Arai W."/>
            <person name="Tsubouchi T."/>
            <person name="Morono Y."/>
            <person name="Uchiyama I."/>
            <person name="Ito T."/>
            <person name="Fujiyama A."/>
            <person name="Inagaki F."/>
            <person name="Takami H."/>
        </authorList>
    </citation>
    <scope>NUCLEOTIDE SEQUENCE</scope>
    <source>
        <strain evidence="6">Expedition CK06-06</strain>
    </source>
</reference>
<keyword evidence="4" id="KW-0687">Ribonucleoprotein</keyword>
<gene>
    <name evidence="6" type="ORF">S01H4_46000</name>
</gene>
<evidence type="ECO:0000313" key="6">
    <source>
        <dbReference type="EMBL" id="GAH03364.1"/>
    </source>
</evidence>
<dbReference type="InterPro" id="IPR036796">
    <property type="entry name" value="Ribosomal_uL11_N_sf"/>
</dbReference>
<dbReference type="SUPFAM" id="SSF54747">
    <property type="entry name" value="Ribosomal L11/L12e N-terminal domain"/>
    <property type="match status" value="1"/>
</dbReference>
<evidence type="ECO:0000256" key="2">
    <source>
        <dbReference type="ARBA" id="ARBA00022723"/>
    </source>
</evidence>
<dbReference type="InterPro" id="IPR036663">
    <property type="entry name" value="Fumarylacetoacetase_C_sf"/>
</dbReference>
<feature type="domain" description="Fumarylacetoacetase-like C-terminal" evidence="5">
    <location>
        <begin position="33"/>
        <end position="101"/>
    </location>
</feature>
<keyword evidence="2" id="KW-0479">Metal-binding</keyword>
<evidence type="ECO:0000256" key="4">
    <source>
        <dbReference type="ARBA" id="ARBA00023274"/>
    </source>
</evidence>
<comment type="caution">
    <text evidence="6">The sequence shown here is derived from an EMBL/GenBank/DDBJ whole genome shotgun (WGS) entry which is preliminary data.</text>
</comment>
<dbReference type="Gene3D" id="3.90.850.10">
    <property type="entry name" value="Fumarylacetoacetase-like, C-terminal domain"/>
    <property type="match status" value="1"/>
</dbReference>
<comment type="similarity">
    <text evidence="1">Belongs to the universal ribosomal protein uL11 family.</text>
</comment>
<feature type="non-terminal residue" evidence="6">
    <location>
        <position position="102"/>
    </location>
</feature>
<dbReference type="GO" id="GO:0005840">
    <property type="term" value="C:ribosome"/>
    <property type="evidence" value="ECO:0007669"/>
    <property type="project" value="UniProtKB-KW"/>
</dbReference>
<evidence type="ECO:0000256" key="1">
    <source>
        <dbReference type="ARBA" id="ARBA00010537"/>
    </source>
</evidence>
<accession>X1DE67</accession>
<dbReference type="Pfam" id="PF01557">
    <property type="entry name" value="FAA_hydrolase"/>
    <property type="match status" value="1"/>
</dbReference>
<dbReference type="EMBL" id="BART01025654">
    <property type="protein sequence ID" value="GAH03364.1"/>
    <property type="molecule type" value="Genomic_DNA"/>
</dbReference>